<keyword evidence="6 8" id="KW-0030">Aminoacyl-tRNA synthetase</keyword>
<dbReference type="GO" id="GO:0004824">
    <property type="term" value="F:lysine-tRNA ligase activity"/>
    <property type="evidence" value="ECO:0007669"/>
    <property type="project" value="UniProtKB-UniRule"/>
</dbReference>
<keyword evidence="8 9" id="KW-0460">Magnesium</keyword>
<feature type="binding site" evidence="8">
    <location>
        <position position="418"/>
    </location>
    <ligand>
        <name>Mg(2+)</name>
        <dbReference type="ChEBI" id="CHEBI:18420"/>
        <label>1</label>
    </ligand>
</feature>
<evidence type="ECO:0000259" key="10">
    <source>
        <dbReference type="PROSITE" id="PS50862"/>
    </source>
</evidence>
<dbReference type="GO" id="GO:0006430">
    <property type="term" value="P:lysyl-tRNA aminoacylation"/>
    <property type="evidence" value="ECO:0007669"/>
    <property type="project" value="UniProtKB-UniRule"/>
</dbReference>
<dbReference type="RefSeq" id="WP_316414514.1">
    <property type="nucleotide sequence ID" value="NZ_AP027080.1"/>
</dbReference>
<dbReference type="NCBIfam" id="TIGR00499">
    <property type="entry name" value="lysS_bact"/>
    <property type="match status" value="1"/>
</dbReference>
<dbReference type="Gene3D" id="2.40.50.140">
    <property type="entry name" value="Nucleic acid-binding proteins"/>
    <property type="match status" value="1"/>
</dbReference>
<feature type="binding site" evidence="8">
    <location>
        <position position="411"/>
    </location>
    <ligand>
        <name>Mg(2+)</name>
        <dbReference type="ChEBI" id="CHEBI:18420"/>
        <label>1</label>
    </ligand>
</feature>
<keyword evidence="2 8" id="KW-0436">Ligase</keyword>
<protein>
    <recommendedName>
        <fullName evidence="8">Lysine--tRNA ligase</fullName>
        <ecNumber evidence="8">6.1.1.6</ecNumber>
    </recommendedName>
    <alternativeName>
        <fullName evidence="8">Lysyl-tRNA synthetase</fullName>
        <shortName evidence="8">LysRS</shortName>
    </alternativeName>
</protein>
<proteinExistence type="inferred from homology"/>
<dbReference type="InterPro" id="IPR004365">
    <property type="entry name" value="NA-bd_OB_tRNA"/>
</dbReference>
<dbReference type="PRINTS" id="PR00982">
    <property type="entry name" value="TRNASYNTHLYS"/>
</dbReference>
<keyword evidence="12" id="KW-1185">Reference proteome</keyword>
<comment type="subcellular location">
    <subcellularLocation>
        <location evidence="8">Cytoplasm</location>
    </subcellularLocation>
</comment>
<comment type="cofactor">
    <cofactor evidence="8 9">
        <name>Mg(2+)</name>
        <dbReference type="ChEBI" id="CHEBI:18420"/>
    </cofactor>
    <text evidence="8 9">Binds 3 Mg(2+) ions per subunit.</text>
</comment>
<dbReference type="GO" id="GO:0000049">
    <property type="term" value="F:tRNA binding"/>
    <property type="evidence" value="ECO:0007669"/>
    <property type="project" value="TreeGrafter"/>
</dbReference>
<evidence type="ECO:0000256" key="8">
    <source>
        <dbReference type="HAMAP-Rule" id="MF_00252"/>
    </source>
</evidence>
<dbReference type="CDD" id="cd00775">
    <property type="entry name" value="LysRS_core"/>
    <property type="match status" value="1"/>
</dbReference>
<sequence>MQLSQYRQVRIEKLEKLKALGLDVWPRKAERTHGIGELLEAHDREGAKTSGEDLEALGQVVSVMGRVIAIREMGKSVFATVTEMGLKLQVYFRMNDLAEPGWEVVKLLDLGDFISVTGPVMRTRMGELSVRAQRIQFLTKAHKPLPEKWHGLQDKEVRYRRRYLDLVANPDVLLTFQTRSRILAKVRAYMEGQRFLEVETPMMQPIPGGATARPFVTHHNALDIPLYLRIAPELYLKRLIVGGFERVFEINRSFRNEGVSMRHNPEFTMMESYAAGEDLRDVMVLTENLFETVAQHLGAVERPFGVDAEGNPRLISYQTPFRRMTLKDATAHFGGFDRALLEDPAQILRLAREAHVEDAEKQTSGALLGALFEHHAEKELIQPTFITEYPVELSPLTKNLPGDAQFVDRFELFIGGMELANAYSELNDPVVQLERFQAQLAEREAGNDEAMLLDEDFIEALEHGFPPCGGLGVGMDRLVMLMTDSSSIRDVLLFPLMRPGTKGAGDEDEA</sequence>
<dbReference type="PROSITE" id="PS50862">
    <property type="entry name" value="AA_TRNA_LIGASE_II"/>
    <property type="match status" value="1"/>
</dbReference>
<dbReference type="CDD" id="cd04322">
    <property type="entry name" value="LysRS_N"/>
    <property type="match status" value="1"/>
</dbReference>
<dbReference type="InterPro" id="IPR006195">
    <property type="entry name" value="aa-tRNA-synth_II"/>
</dbReference>
<keyword evidence="3 8" id="KW-0479">Metal-binding</keyword>
<dbReference type="Proteomes" id="UP001238179">
    <property type="component" value="Chromosome"/>
</dbReference>
<gene>
    <name evidence="8 11" type="primary">lysS</name>
    <name evidence="11" type="ORF">METEAL_07960</name>
</gene>
<comment type="similarity">
    <text evidence="1 8">Belongs to the class-II aminoacyl-tRNA synthetase family.</text>
</comment>
<comment type="catalytic activity">
    <reaction evidence="7 8 9">
        <text>tRNA(Lys) + L-lysine + ATP = L-lysyl-tRNA(Lys) + AMP + diphosphate</text>
        <dbReference type="Rhea" id="RHEA:20792"/>
        <dbReference type="Rhea" id="RHEA-COMP:9696"/>
        <dbReference type="Rhea" id="RHEA-COMP:9697"/>
        <dbReference type="ChEBI" id="CHEBI:30616"/>
        <dbReference type="ChEBI" id="CHEBI:32551"/>
        <dbReference type="ChEBI" id="CHEBI:33019"/>
        <dbReference type="ChEBI" id="CHEBI:78442"/>
        <dbReference type="ChEBI" id="CHEBI:78529"/>
        <dbReference type="ChEBI" id="CHEBI:456215"/>
        <dbReference type="EC" id="6.1.1.6"/>
    </reaction>
</comment>
<organism evidence="11 12">
    <name type="scientific">Mesoterricola silvestris</name>
    <dbReference type="NCBI Taxonomy" id="2927979"/>
    <lineage>
        <taxon>Bacteria</taxon>
        <taxon>Pseudomonadati</taxon>
        <taxon>Acidobacteriota</taxon>
        <taxon>Holophagae</taxon>
        <taxon>Holophagales</taxon>
        <taxon>Holophagaceae</taxon>
        <taxon>Mesoterricola</taxon>
    </lineage>
</organism>
<dbReference type="AlphaFoldDB" id="A0AA48GI10"/>
<dbReference type="Gene3D" id="3.30.930.10">
    <property type="entry name" value="Bira Bifunctional Protein, Domain 2"/>
    <property type="match status" value="1"/>
</dbReference>
<evidence type="ECO:0000256" key="6">
    <source>
        <dbReference type="ARBA" id="ARBA00023146"/>
    </source>
</evidence>
<accession>A0AA48GI10</accession>
<dbReference type="KEGG" id="msil:METEAL_07960"/>
<evidence type="ECO:0000313" key="12">
    <source>
        <dbReference type="Proteomes" id="UP001238179"/>
    </source>
</evidence>
<feature type="domain" description="Aminoacyl-transfer RNA synthetases class-II family profile" evidence="10">
    <location>
        <begin position="176"/>
        <end position="499"/>
    </location>
</feature>
<dbReference type="EMBL" id="AP027080">
    <property type="protein sequence ID" value="BDU71622.1"/>
    <property type="molecule type" value="Genomic_DNA"/>
</dbReference>
<feature type="binding site" evidence="8">
    <location>
        <position position="418"/>
    </location>
    <ligand>
        <name>Mg(2+)</name>
        <dbReference type="ChEBI" id="CHEBI:18420"/>
        <label>2</label>
    </ligand>
</feature>
<evidence type="ECO:0000256" key="7">
    <source>
        <dbReference type="ARBA" id="ARBA00048573"/>
    </source>
</evidence>
<dbReference type="HAMAP" id="MF_00252">
    <property type="entry name" value="Lys_tRNA_synth_class2"/>
    <property type="match status" value="1"/>
</dbReference>
<dbReference type="EC" id="6.1.1.6" evidence="8"/>
<evidence type="ECO:0000313" key="11">
    <source>
        <dbReference type="EMBL" id="BDU71622.1"/>
    </source>
</evidence>
<dbReference type="GO" id="GO:0005829">
    <property type="term" value="C:cytosol"/>
    <property type="evidence" value="ECO:0007669"/>
    <property type="project" value="TreeGrafter"/>
</dbReference>
<evidence type="ECO:0000256" key="4">
    <source>
        <dbReference type="ARBA" id="ARBA00022741"/>
    </source>
</evidence>
<evidence type="ECO:0000256" key="3">
    <source>
        <dbReference type="ARBA" id="ARBA00022723"/>
    </source>
</evidence>
<dbReference type="InterPro" id="IPR012340">
    <property type="entry name" value="NA-bd_OB-fold"/>
</dbReference>
<evidence type="ECO:0000256" key="1">
    <source>
        <dbReference type="ARBA" id="ARBA00008226"/>
    </source>
</evidence>
<dbReference type="Pfam" id="PF00152">
    <property type="entry name" value="tRNA-synt_2"/>
    <property type="match status" value="1"/>
</dbReference>
<keyword evidence="8" id="KW-0648">Protein biosynthesis</keyword>
<reference evidence="12" key="1">
    <citation type="journal article" date="2023" name="Int. J. Syst. Evol. Microbiol.">
        <title>Mesoterricola silvestris gen. nov., sp. nov., Mesoterricola sediminis sp. nov., Geothrix oryzae sp. nov., Geothrix edaphica sp. nov., Geothrix rubra sp. nov., and Geothrix limicola sp. nov., six novel members of Acidobacteriota isolated from soils.</title>
        <authorList>
            <person name="Itoh H."/>
            <person name="Sugisawa Y."/>
            <person name="Mise K."/>
            <person name="Xu Z."/>
            <person name="Kuniyasu M."/>
            <person name="Ushijima N."/>
            <person name="Kawano K."/>
            <person name="Kobayashi E."/>
            <person name="Shiratori Y."/>
            <person name="Masuda Y."/>
            <person name="Senoo K."/>
        </authorList>
    </citation>
    <scope>NUCLEOTIDE SEQUENCE [LARGE SCALE GENOMIC DNA]</scope>
    <source>
        <strain evidence="12">W79</strain>
    </source>
</reference>
<dbReference type="NCBIfam" id="NF001756">
    <property type="entry name" value="PRK00484.1"/>
    <property type="match status" value="1"/>
</dbReference>
<dbReference type="SUPFAM" id="SSF50249">
    <property type="entry name" value="Nucleic acid-binding proteins"/>
    <property type="match status" value="1"/>
</dbReference>
<evidence type="ECO:0000256" key="5">
    <source>
        <dbReference type="ARBA" id="ARBA00022840"/>
    </source>
</evidence>
<keyword evidence="4 8" id="KW-0547">Nucleotide-binding</keyword>
<comment type="subunit">
    <text evidence="8">Homodimer.</text>
</comment>
<dbReference type="InterPro" id="IPR044136">
    <property type="entry name" value="Lys-tRNA-ligase_II_N"/>
</dbReference>
<dbReference type="GO" id="GO:0005524">
    <property type="term" value="F:ATP binding"/>
    <property type="evidence" value="ECO:0007669"/>
    <property type="project" value="UniProtKB-UniRule"/>
</dbReference>
<dbReference type="Pfam" id="PF01336">
    <property type="entry name" value="tRNA_anti-codon"/>
    <property type="match status" value="1"/>
</dbReference>
<keyword evidence="8" id="KW-0963">Cytoplasm</keyword>
<dbReference type="PANTHER" id="PTHR42918">
    <property type="entry name" value="LYSYL-TRNA SYNTHETASE"/>
    <property type="match status" value="1"/>
</dbReference>
<dbReference type="InterPro" id="IPR045864">
    <property type="entry name" value="aa-tRNA-synth_II/BPL/LPL"/>
</dbReference>
<dbReference type="PANTHER" id="PTHR42918:SF15">
    <property type="entry name" value="LYSINE--TRNA LIGASE, CHLOROPLASTIC_MITOCHONDRIAL"/>
    <property type="match status" value="1"/>
</dbReference>
<name>A0AA48GI10_9BACT</name>
<keyword evidence="5 8" id="KW-0067">ATP-binding</keyword>
<dbReference type="SUPFAM" id="SSF55681">
    <property type="entry name" value="Class II aaRS and biotin synthetases"/>
    <property type="match status" value="1"/>
</dbReference>
<dbReference type="InterPro" id="IPR018149">
    <property type="entry name" value="Lys-tRNA-synth_II_C"/>
</dbReference>
<dbReference type="GO" id="GO:0000287">
    <property type="term" value="F:magnesium ion binding"/>
    <property type="evidence" value="ECO:0007669"/>
    <property type="project" value="UniProtKB-UniRule"/>
</dbReference>
<dbReference type="InterPro" id="IPR004364">
    <property type="entry name" value="Aa-tRNA-synt_II"/>
</dbReference>
<evidence type="ECO:0000256" key="9">
    <source>
        <dbReference type="RuleBase" id="RU000336"/>
    </source>
</evidence>
<dbReference type="InterPro" id="IPR002313">
    <property type="entry name" value="Lys-tRNA-ligase_II"/>
</dbReference>
<evidence type="ECO:0000256" key="2">
    <source>
        <dbReference type="ARBA" id="ARBA00022598"/>
    </source>
</evidence>